<dbReference type="GO" id="GO:0005886">
    <property type="term" value="C:plasma membrane"/>
    <property type="evidence" value="ECO:0007669"/>
    <property type="project" value="UniProtKB-SubCell"/>
</dbReference>
<evidence type="ECO:0000256" key="2">
    <source>
        <dbReference type="ARBA" id="ARBA00022475"/>
    </source>
</evidence>
<evidence type="ECO:0000256" key="3">
    <source>
        <dbReference type="ARBA" id="ARBA00022692"/>
    </source>
</evidence>
<feature type="domain" description="ABC3 transporter permease C-terminal" evidence="7">
    <location>
        <begin position="685"/>
        <end position="794"/>
    </location>
</feature>
<dbReference type="GO" id="GO:0022857">
    <property type="term" value="F:transmembrane transporter activity"/>
    <property type="evidence" value="ECO:0007669"/>
    <property type="project" value="TreeGrafter"/>
</dbReference>
<keyword evidence="4 6" id="KW-1133">Transmembrane helix</keyword>
<feature type="transmembrane region" description="Helical" evidence="6">
    <location>
        <begin position="293"/>
        <end position="315"/>
    </location>
</feature>
<dbReference type="Pfam" id="PF12704">
    <property type="entry name" value="MacB_PCD"/>
    <property type="match status" value="2"/>
</dbReference>
<evidence type="ECO:0000256" key="5">
    <source>
        <dbReference type="ARBA" id="ARBA00023136"/>
    </source>
</evidence>
<dbReference type="PROSITE" id="PS51257">
    <property type="entry name" value="PROKAR_LIPOPROTEIN"/>
    <property type="match status" value="1"/>
</dbReference>
<feature type="domain" description="ABC3 transporter permease C-terminal" evidence="7">
    <location>
        <begin position="300"/>
        <end position="414"/>
    </location>
</feature>
<proteinExistence type="predicted"/>
<evidence type="ECO:0000313" key="9">
    <source>
        <dbReference type="EMBL" id="SEJ27412.1"/>
    </source>
</evidence>
<feature type="transmembrane region" description="Helical" evidence="6">
    <location>
        <begin position="682"/>
        <end position="706"/>
    </location>
</feature>
<evidence type="ECO:0000256" key="4">
    <source>
        <dbReference type="ARBA" id="ARBA00022989"/>
    </source>
</evidence>
<feature type="transmembrane region" description="Helical" evidence="6">
    <location>
        <begin position="340"/>
        <end position="368"/>
    </location>
</feature>
<sequence length="805" mass="89822">MIRNYFKIAWRNLLRNRVFSAINIVGLAIGLASCMLISLYVLDELSFDRYNEKADQIVRVVFKGTMNGGKINEAHVMPPTGPTLKDEYPEVLEATRLRQAGRPKVIIGNKQYSDENMAFVDANFFKVFTLPFINGDEETALKEPNTIVITENAAVKYFGGTDAVGKILKFKGSDSPLKVTGVIKEVPVNSHFRYELFGSMGGLEESRSDSWMVSEFFTYLLLQKGYDYKRLEAKLPQTVEKYMGPQLKKAMGISLTEFRKSGNDIGLHLQPLTDIHLYGDAVYDLSNSGDIKYVYIFGGVAVIMLVIACINFMNLSTAGSSKRAREVGVRKVMGSEKRELILQFLLESVLLTSIALILATIFGFLALPLFNDLSGKDLSLQLKSVPQILPYLLLFGLLIGLLSGSYPAFYLSSFKPISVLKGRFNFDKKSISLRSGLVVVQFFISITLMIGTTVVYQQLKFIQNKKLGYSKDQVLVLDTWSLGKNQRAFHDELLRDPNVVSVSASGFLPAGPSNNNNYMVFPDGNNSTLVKTLRYEVDYQYIPTLGMEMAYGRNFSKDFGNDSSGVIINETAASMLGWKNNALDHTISRANNEGQTSTFRVIGVVKDFHFQSLHERISPLVMTLSGEAGTTIVKLKAKNVKDVLAKMKITWDSFKPENPFEYTFLDERFNNTYKAEQKTGQILGVFAGLTIFVACLGLFGLATFTAEQRTREIGVRKVLGASVSGIVMLLSRDFIKLVGIAIIVAMPVAWYGMNKWLQEFEYRIEISWWMLSLAGILSIAVAVFTVSFQSVKAALMDPVKSLRSE</sequence>
<evidence type="ECO:0000259" key="7">
    <source>
        <dbReference type="Pfam" id="PF02687"/>
    </source>
</evidence>
<dbReference type="InterPro" id="IPR003838">
    <property type="entry name" value="ABC3_permease_C"/>
</dbReference>
<feature type="transmembrane region" description="Helical" evidence="6">
    <location>
        <begin position="431"/>
        <end position="456"/>
    </location>
</feature>
<evidence type="ECO:0000313" key="10">
    <source>
        <dbReference type="Proteomes" id="UP000199532"/>
    </source>
</evidence>
<dbReference type="InterPro" id="IPR025857">
    <property type="entry name" value="MacB_PCD"/>
</dbReference>
<dbReference type="Pfam" id="PF02687">
    <property type="entry name" value="FtsX"/>
    <property type="match status" value="2"/>
</dbReference>
<evidence type="ECO:0000259" key="8">
    <source>
        <dbReference type="Pfam" id="PF12704"/>
    </source>
</evidence>
<keyword evidence="5 6" id="KW-0472">Membrane</keyword>
<feature type="transmembrane region" description="Helical" evidence="6">
    <location>
        <begin position="766"/>
        <end position="786"/>
    </location>
</feature>
<feature type="transmembrane region" description="Helical" evidence="6">
    <location>
        <begin position="388"/>
        <end position="411"/>
    </location>
</feature>
<evidence type="ECO:0000256" key="1">
    <source>
        <dbReference type="ARBA" id="ARBA00004651"/>
    </source>
</evidence>
<gene>
    <name evidence="9" type="ORF">SAMN04487995_3898</name>
</gene>
<dbReference type="OrthoDB" id="5933722at2"/>
<feature type="domain" description="MacB-like periplasmic core" evidence="8">
    <location>
        <begin position="444"/>
        <end position="612"/>
    </location>
</feature>
<protein>
    <submittedName>
        <fullName evidence="9">Putative ABC transport system permease protein</fullName>
    </submittedName>
</protein>
<keyword evidence="10" id="KW-1185">Reference proteome</keyword>
<dbReference type="InterPro" id="IPR050250">
    <property type="entry name" value="Macrolide_Exporter_MacB"/>
</dbReference>
<dbReference type="EMBL" id="FNXY01000006">
    <property type="protein sequence ID" value="SEJ27412.1"/>
    <property type="molecule type" value="Genomic_DNA"/>
</dbReference>
<comment type="subcellular location">
    <subcellularLocation>
        <location evidence="1">Cell membrane</location>
        <topology evidence="1">Multi-pass membrane protein</topology>
    </subcellularLocation>
</comment>
<name>A0A1H6XR94_9BACT</name>
<feature type="domain" description="MacB-like periplasmic core" evidence="8">
    <location>
        <begin position="20"/>
        <end position="236"/>
    </location>
</feature>
<keyword evidence="2" id="KW-1003">Cell membrane</keyword>
<reference evidence="9 10" key="1">
    <citation type="submission" date="2016-10" db="EMBL/GenBank/DDBJ databases">
        <authorList>
            <person name="de Groot N.N."/>
        </authorList>
    </citation>
    <scope>NUCLEOTIDE SEQUENCE [LARGE SCALE GENOMIC DNA]</scope>
    <source>
        <strain evidence="9 10">DSM 19938</strain>
    </source>
</reference>
<organism evidence="9 10">
    <name type="scientific">Dyadobacter koreensis</name>
    <dbReference type="NCBI Taxonomy" id="408657"/>
    <lineage>
        <taxon>Bacteria</taxon>
        <taxon>Pseudomonadati</taxon>
        <taxon>Bacteroidota</taxon>
        <taxon>Cytophagia</taxon>
        <taxon>Cytophagales</taxon>
        <taxon>Spirosomataceae</taxon>
        <taxon>Dyadobacter</taxon>
    </lineage>
</organism>
<dbReference type="PANTHER" id="PTHR30572">
    <property type="entry name" value="MEMBRANE COMPONENT OF TRANSPORTER-RELATED"/>
    <property type="match status" value="1"/>
</dbReference>
<dbReference type="AlphaFoldDB" id="A0A1H6XR94"/>
<dbReference type="Proteomes" id="UP000199532">
    <property type="component" value="Unassembled WGS sequence"/>
</dbReference>
<dbReference type="PANTHER" id="PTHR30572:SF18">
    <property type="entry name" value="ABC-TYPE MACROLIDE FAMILY EXPORT SYSTEM PERMEASE COMPONENT 2"/>
    <property type="match status" value="1"/>
</dbReference>
<evidence type="ECO:0000256" key="6">
    <source>
        <dbReference type="SAM" id="Phobius"/>
    </source>
</evidence>
<dbReference type="RefSeq" id="WP_090337920.1">
    <property type="nucleotide sequence ID" value="NZ_FNXY01000006.1"/>
</dbReference>
<feature type="transmembrane region" description="Helical" evidence="6">
    <location>
        <begin position="21"/>
        <end position="42"/>
    </location>
</feature>
<dbReference type="STRING" id="408657.SAMN04487995_3898"/>
<feature type="transmembrane region" description="Helical" evidence="6">
    <location>
        <begin position="718"/>
        <end position="746"/>
    </location>
</feature>
<keyword evidence="3 6" id="KW-0812">Transmembrane</keyword>
<accession>A0A1H6XR94</accession>